<dbReference type="GO" id="GO:0016787">
    <property type="term" value="F:hydrolase activity"/>
    <property type="evidence" value="ECO:0007669"/>
    <property type="project" value="InterPro"/>
</dbReference>
<sequence length="585" mass="65228">MDRRQFLVASALTPAISLVAARLGYAAEDDGWIQLFNGKDLNGWTPKIRGHELGVNYADTFRVEDGVIKVAYDKYEGPFRGRYGHLFYQEPFSNYLLRIEYRFVGEQAKGGPGWATRNSGVMIHGQDPKEMTKDQEFPVSIEVQFLGGDGMNPRNTGNLCTPGTNVVMDGELHTPHCTNSSSDTFHGDQWVTAEIEVHGGKTIRHKINGKTVLEYSEPQLDPADANAKKLLDAGAAKIITGGTISLQSESHPVEFRKVELKPLLVEGEAQSDPLEPCDPVELAEPGSFMIVALPDTQVYAMHPKWNHHFHNQTQWIVDNAERLNIKYVLHEGDITNNNVPEQWEVARAAMGRLDGKVPYALAPGNHDYGPNGSSTDRSTMLNDYFSAEELAKFPGFGGAMAAGKLENSYHTFEANGKKYLILALEWGPRDEAVAWADKIVSEHPDHQAILLTHAYMYYDDTRYDWKERGEEQTWNPHAYGQAKLPGGVNDGQELWDKLVKKHPGFIMTLNGHVLEDGAGRTSTKGDAGNMVHQMLANYQNRAEGGEGYMRLIEFSPDGKTIRVRSYSPSTKMCKVAEDQQFTLEL</sequence>
<feature type="domain" description="3-keto-alpha-glucoside-1,2-lyase/3-keto-2-hydroxy-glucal hydratase" evidence="2">
    <location>
        <begin position="31"/>
        <end position="261"/>
    </location>
</feature>
<accession>A0A517TR67</accession>
<evidence type="ECO:0000259" key="1">
    <source>
        <dbReference type="Pfam" id="PF00149"/>
    </source>
</evidence>
<evidence type="ECO:0000313" key="4">
    <source>
        <dbReference type="Proteomes" id="UP000317909"/>
    </source>
</evidence>
<dbReference type="Proteomes" id="UP000317909">
    <property type="component" value="Chromosome"/>
</dbReference>
<dbReference type="Pfam" id="PF00149">
    <property type="entry name" value="Metallophos"/>
    <property type="match status" value="1"/>
</dbReference>
<dbReference type="AlphaFoldDB" id="A0A517TR67"/>
<dbReference type="InterPro" id="IPR010496">
    <property type="entry name" value="AL/BT2_dom"/>
</dbReference>
<organism evidence="3 4">
    <name type="scientific">Lacipirellula limnantheis</name>
    <dbReference type="NCBI Taxonomy" id="2528024"/>
    <lineage>
        <taxon>Bacteria</taxon>
        <taxon>Pseudomonadati</taxon>
        <taxon>Planctomycetota</taxon>
        <taxon>Planctomycetia</taxon>
        <taxon>Pirellulales</taxon>
        <taxon>Lacipirellulaceae</taxon>
        <taxon>Lacipirellula</taxon>
    </lineage>
</organism>
<dbReference type="EMBL" id="CP036339">
    <property type="protein sequence ID" value="QDT70860.1"/>
    <property type="molecule type" value="Genomic_DNA"/>
</dbReference>
<dbReference type="PANTHER" id="PTHR43143">
    <property type="entry name" value="METALLOPHOSPHOESTERASE, CALCINEURIN SUPERFAMILY"/>
    <property type="match status" value="1"/>
</dbReference>
<reference evidence="3 4" key="1">
    <citation type="submission" date="2019-02" db="EMBL/GenBank/DDBJ databases">
        <title>Deep-cultivation of Planctomycetes and their phenomic and genomic characterization uncovers novel biology.</title>
        <authorList>
            <person name="Wiegand S."/>
            <person name="Jogler M."/>
            <person name="Boedeker C."/>
            <person name="Pinto D."/>
            <person name="Vollmers J."/>
            <person name="Rivas-Marin E."/>
            <person name="Kohn T."/>
            <person name="Peeters S.H."/>
            <person name="Heuer A."/>
            <person name="Rast P."/>
            <person name="Oberbeckmann S."/>
            <person name="Bunk B."/>
            <person name="Jeske O."/>
            <person name="Meyerdierks A."/>
            <person name="Storesund J.E."/>
            <person name="Kallscheuer N."/>
            <person name="Luecker S."/>
            <person name="Lage O.M."/>
            <person name="Pohl T."/>
            <person name="Merkel B.J."/>
            <person name="Hornburger P."/>
            <person name="Mueller R.-W."/>
            <person name="Bruemmer F."/>
            <person name="Labrenz M."/>
            <person name="Spormann A.M."/>
            <person name="Op den Camp H."/>
            <person name="Overmann J."/>
            <person name="Amann R."/>
            <person name="Jetten M.S.M."/>
            <person name="Mascher T."/>
            <person name="Medema M.H."/>
            <person name="Devos D.P."/>
            <person name="Kaster A.-K."/>
            <person name="Ovreas L."/>
            <person name="Rohde M."/>
            <person name="Galperin M.Y."/>
            <person name="Jogler C."/>
        </authorList>
    </citation>
    <scope>NUCLEOTIDE SEQUENCE [LARGE SCALE GENOMIC DNA]</scope>
    <source>
        <strain evidence="3 4">I41</strain>
    </source>
</reference>
<feature type="domain" description="Calcineurin-like phosphoesterase" evidence="1">
    <location>
        <begin position="295"/>
        <end position="480"/>
    </location>
</feature>
<dbReference type="InterPro" id="IPR051918">
    <property type="entry name" value="STPP_CPPED1"/>
</dbReference>
<keyword evidence="4" id="KW-1185">Reference proteome</keyword>
<protein>
    <submittedName>
        <fullName evidence="3">Calcineurin-like phosphoesterase</fullName>
    </submittedName>
</protein>
<dbReference type="Pfam" id="PF06439">
    <property type="entry name" value="3keto-disac_hyd"/>
    <property type="match status" value="1"/>
</dbReference>
<dbReference type="OrthoDB" id="9772095at2"/>
<dbReference type="KEGG" id="llh:I41_00130"/>
<name>A0A517TR67_9BACT</name>
<evidence type="ECO:0000313" key="3">
    <source>
        <dbReference type="EMBL" id="QDT70860.1"/>
    </source>
</evidence>
<proteinExistence type="predicted"/>
<dbReference type="Gene3D" id="2.60.120.560">
    <property type="entry name" value="Exo-inulinase, domain 1"/>
    <property type="match status" value="1"/>
</dbReference>
<dbReference type="InterPro" id="IPR029052">
    <property type="entry name" value="Metallo-depent_PP-like"/>
</dbReference>
<dbReference type="Gene3D" id="3.60.21.10">
    <property type="match status" value="1"/>
</dbReference>
<gene>
    <name evidence="3" type="ORF">I41_00130</name>
</gene>
<evidence type="ECO:0000259" key="2">
    <source>
        <dbReference type="Pfam" id="PF06439"/>
    </source>
</evidence>
<dbReference type="PANTHER" id="PTHR43143:SF5">
    <property type="entry name" value="SECRETED PROTEIN"/>
    <property type="match status" value="1"/>
</dbReference>
<dbReference type="RefSeq" id="WP_145429777.1">
    <property type="nucleotide sequence ID" value="NZ_CP036339.1"/>
</dbReference>
<dbReference type="InterPro" id="IPR004843">
    <property type="entry name" value="Calcineurin-like_PHP"/>
</dbReference>
<dbReference type="SUPFAM" id="SSF56300">
    <property type="entry name" value="Metallo-dependent phosphatases"/>
    <property type="match status" value="1"/>
</dbReference>